<keyword evidence="3" id="KW-0410">Iron transport</keyword>
<dbReference type="Pfam" id="PF03239">
    <property type="entry name" value="FTR1"/>
    <property type="match status" value="1"/>
</dbReference>
<feature type="transmembrane region" description="Helical" evidence="8">
    <location>
        <begin position="92"/>
        <end position="114"/>
    </location>
</feature>
<evidence type="ECO:0000256" key="3">
    <source>
        <dbReference type="ARBA" id="ARBA00022496"/>
    </source>
</evidence>
<proteinExistence type="inferred from homology"/>
<protein>
    <recommendedName>
        <fullName evidence="11">Plasma membrane iron permease</fullName>
    </recommendedName>
</protein>
<dbReference type="STRING" id="675824.A0A1E3PZ12"/>
<feature type="transmembrane region" description="Helical" evidence="8">
    <location>
        <begin position="150"/>
        <end position="172"/>
    </location>
</feature>
<comment type="subcellular location">
    <subcellularLocation>
        <location evidence="1">Membrane</location>
        <topology evidence="1">Multi-pass membrane protein</topology>
    </subcellularLocation>
</comment>
<gene>
    <name evidence="9" type="ORF">LIPSTDRAFT_119420</name>
</gene>
<feature type="transmembrane region" description="Helical" evidence="8">
    <location>
        <begin position="12"/>
        <end position="36"/>
    </location>
</feature>
<evidence type="ECO:0000256" key="2">
    <source>
        <dbReference type="ARBA" id="ARBA00008333"/>
    </source>
</evidence>
<feature type="region of interest" description="Disordered" evidence="7">
    <location>
        <begin position="349"/>
        <end position="380"/>
    </location>
</feature>
<feature type="transmembrane region" description="Helical" evidence="8">
    <location>
        <begin position="178"/>
        <end position="198"/>
    </location>
</feature>
<reference evidence="9 10" key="1">
    <citation type="journal article" date="2016" name="Proc. Natl. Acad. Sci. U.S.A.">
        <title>Comparative genomics of biotechnologically important yeasts.</title>
        <authorList>
            <person name="Riley R."/>
            <person name="Haridas S."/>
            <person name="Wolfe K.H."/>
            <person name="Lopes M.R."/>
            <person name="Hittinger C.T."/>
            <person name="Goeker M."/>
            <person name="Salamov A.A."/>
            <person name="Wisecaver J.H."/>
            <person name="Long T.M."/>
            <person name="Calvey C.H."/>
            <person name="Aerts A.L."/>
            <person name="Barry K.W."/>
            <person name="Choi C."/>
            <person name="Clum A."/>
            <person name="Coughlan A.Y."/>
            <person name="Deshpande S."/>
            <person name="Douglass A.P."/>
            <person name="Hanson S.J."/>
            <person name="Klenk H.-P."/>
            <person name="LaButti K.M."/>
            <person name="Lapidus A."/>
            <person name="Lindquist E.A."/>
            <person name="Lipzen A.M."/>
            <person name="Meier-Kolthoff J.P."/>
            <person name="Ohm R.A."/>
            <person name="Otillar R.P."/>
            <person name="Pangilinan J.L."/>
            <person name="Peng Y."/>
            <person name="Rokas A."/>
            <person name="Rosa C.A."/>
            <person name="Scheuner C."/>
            <person name="Sibirny A.A."/>
            <person name="Slot J.C."/>
            <person name="Stielow J.B."/>
            <person name="Sun H."/>
            <person name="Kurtzman C.P."/>
            <person name="Blackwell M."/>
            <person name="Grigoriev I.V."/>
            <person name="Jeffries T.W."/>
        </authorList>
    </citation>
    <scope>NUCLEOTIDE SEQUENCE [LARGE SCALE GENOMIC DNA]</scope>
    <source>
        <strain evidence="9 10">NRRL Y-11557</strain>
    </source>
</reference>
<keyword evidence="10" id="KW-1185">Reference proteome</keyword>
<dbReference type="AlphaFoldDB" id="A0A1E3PZ12"/>
<evidence type="ECO:0000256" key="5">
    <source>
        <dbReference type="ARBA" id="ARBA00022989"/>
    </source>
</evidence>
<dbReference type="Proteomes" id="UP000094385">
    <property type="component" value="Unassembled WGS sequence"/>
</dbReference>
<evidence type="ECO:0000256" key="7">
    <source>
        <dbReference type="SAM" id="MobiDB-lite"/>
    </source>
</evidence>
<dbReference type="GO" id="GO:0033573">
    <property type="term" value="C:high-affinity iron permease complex"/>
    <property type="evidence" value="ECO:0007669"/>
    <property type="project" value="InterPro"/>
</dbReference>
<dbReference type="PANTHER" id="PTHR31632:SF2">
    <property type="entry name" value="PLASMA MEMBRANE IRON PERMEASE"/>
    <property type="match status" value="1"/>
</dbReference>
<dbReference type="GO" id="GO:0015093">
    <property type="term" value="F:ferrous iron transmembrane transporter activity"/>
    <property type="evidence" value="ECO:0007669"/>
    <property type="project" value="TreeGrafter"/>
</dbReference>
<evidence type="ECO:0000313" key="10">
    <source>
        <dbReference type="Proteomes" id="UP000094385"/>
    </source>
</evidence>
<evidence type="ECO:0000256" key="6">
    <source>
        <dbReference type="ARBA" id="ARBA00023136"/>
    </source>
</evidence>
<evidence type="ECO:0008006" key="11">
    <source>
        <dbReference type="Google" id="ProtNLM"/>
    </source>
</evidence>
<keyword evidence="3" id="KW-0813">Transport</keyword>
<sequence>MAQNSGNSYFDVSVFFILFRETLEVSIIISVLLTFLKQGVGGSSQNAWLYHRLVRQVWIGSGLGFTICLVLGCACIAAWYKFGKDIWGATEDIWECVFCTLASVLISVMGLAMLRLNKMRAKWHVKLAKSLSHSENNSIRSLSSRYAMGLLPLVTVLRESIEAIVFIGGVSLSASPSSIPLSVLAGFLCGAGVGYFIYKGGNRVKIQVFLTISTCFLYLVAAGLISRAIWYFENYQWSQLVGGDVAETGSGPGSYDIRKNVWHVNCCNPLTDNWWMIFQALLGWQNSATYGSVISYNLYWIGVTIAVCLLAFGESYGHLPFVKLKNIDRDHTDLRYHLIGTHADNINEMGYESPSRSTEEEIEIVAESSSSCGESHNVRS</sequence>
<keyword evidence="6 8" id="KW-0472">Membrane</keyword>
<name>A0A1E3PZ12_LIPST</name>
<keyword evidence="4 8" id="KW-0812">Transmembrane</keyword>
<dbReference type="InterPro" id="IPR004923">
    <property type="entry name" value="FTR1/Fip1/EfeU"/>
</dbReference>
<dbReference type="EMBL" id="KV454299">
    <property type="protein sequence ID" value="ODQ70689.1"/>
    <property type="molecule type" value="Genomic_DNA"/>
</dbReference>
<keyword evidence="5 8" id="KW-1133">Transmembrane helix</keyword>
<organism evidence="9 10">
    <name type="scientific">Lipomyces starkeyi NRRL Y-11557</name>
    <dbReference type="NCBI Taxonomy" id="675824"/>
    <lineage>
        <taxon>Eukaryota</taxon>
        <taxon>Fungi</taxon>
        <taxon>Dikarya</taxon>
        <taxon>Ascomycota</taxon>
        <taxon>Saccharomycotina</taxon>
        <taxon>Lipomycetes</taxon>
        <taxon>Lipomycetales</taxon>
        <taxon>Lipomycetaceae</taxon>
        <taxon>Lipomyces</taxon>
    </lineage>
</organism>
<keyword evidence="3" id="KW-0406">Ion transport</keyword>
<evidence type="ECO:0000256" key="4">
    <source>
        <dbReference type="ARBA" id="ARBA00022692"/>
    </source>
</evidence>
<keyword evidence="3" id="KW-0408">Iron</keyword>
<evidence type="ECO:0000256" key="8">
    <source>
        <dbReference type="SAM" id="Phobius"/>
    </source>
</evidence>
<feature type="transmembrane region" description="Helical" evidence="8">
    <location>
        <begin position="57"/>
        <end position="80"/>
    </location>
</feature>
<evidence type="ECO:0000256" key="1">
    <source>
        <dbReference type="ARBA" id="ARBA00004141"/>
    </source>
</evidence>
<feature type="transmembrane region" description="Helical" evidence="8">
    <location>
        <begin position="298"/>
        <end position="319"/>
    </location>
</feature>
<dbReference type="PANTHER" id="PTHR31632">
    <property type="entry name" value="IRON TRANSPORTER FTH1"/>
    <property type="match status" value="1"/>
</dbReference>
<dbReference type="OrthoDB" id="4364at2759"/>
<accession>A0A1E3PZ12</accession>
<evidence type="ECO:0000313" key="9">
    <source>
        <dbReference type="EMBL" id="ODQ70689.1"/>
    </source>
</evidence>
<comment type="similarity">
    <text evidence="2">Belongs to the oxidase-dependent Fe transporter (OFeT) (TC 9.A.10.1) family.</text>
</comment>
<feature type="transmembrane region" description="Helical" evidence="8">
    <location>
        <begin position="210"/>
        <end position="232"/>
    </location>
</feature>